<keyword evidence="3" id="KW-1185">Reference proteome</keyword>
<dbReference type="EMBL" id="LXQA010058869">
    <property type="protein sequence ID" value="MCI05497.1"/>
    <property type="molecule type" value="Genomic_DNA"/>
</dbReference>
<feature type="transmembrane region" description="Helical" evidence="1">
    <location>
        <begin position="12"/>
        <end position="35"/>
    </location>
</feature>
<keyword evidence="1" id="KW-0812">Transmembrane</keyword>
<dbReference type="AlphaFoldDB" id="A0A392P0G1"/>
<dbReference type="Proteomes" id="UP000265520">
    <property type="component" value="Unassembled WGS sequence"/>
</dbReference>
<evidence type="ECO:0000256" key="1">
    <source>
        <dbReference type="SAM" id="Phobius"/>
    </source>
</evidence>
<feature type="non-terminal residue" evidence="2">
    <location>
        <position position="1"/>
    </location>
</feature>
<protein>
    <submittedName>
        <fullName evidence="2">Uncharacterized protein</fullName>
    </submittedName>
</protein>
<keyword evidence="1" id="KW-1133">Transmembrane helix</keyword>
<evidence type="ECO:0000313" key="2">
    <source>
        <dbReference type="EMBL" id="MCI05497.1"/>
    </source>
</evidence>
<reference evidence="2 3" key="1">
    <citation type="journal article" date="2018" name="Front. Plant Sci.">
        <title>Red Clover (Trifolium pratense) and Zigzag Clover (T. medium) - A Picture of Genomic Similarities and Differences.</title>
        <authorList>
            <person name="Dluhosova J."/>
            <person name="Istvanek J."/>
            <person name="Nedelnik J."/>
            <person name="Repkova J."/>
        </authorList>
    </citation>
    <scope>NUCLEOTIDE SEQUENCE [LARGE SCALE GENOMIC DNA]</scope>
    <source>
        <strain evidence="3">cv. 10/8</strain>
        <tissue evidence="2">Leaf</tissue>
    </source>
</reference>
<organism evidence="2 3">
    <name type="scientific">Trifolium medium</name>
    <dbReference type="NCBI Taxonomy" id="97028"/>
    <lineage>
        <taxon>Eukaryota</taxon>
        <taxon>Viridiplantae</taxon>
        <taxon>Streptophyta</taxon>
        <taxon>Embryophyta</taxon>
        <taxon>Tracheophyta</taxon>
        <taxon>Spermatophyta</taxon>
        <taxon>Magnoliopsida</taxon>
        <taxon>eudicotyledons</taxon>
        <taxon>Gunneridae</taxon>
        <taxon>Pentapetalae</taxon>
        <taxon>rosids</taxon>
        <taxon>fabids</taxon>
        <taxon>Fabales</taxon>
        <taxon>Fabaceae</taxon>
        <taxon>Papilionoideae</taxon>
        <taxon>50 kb inversion clade</taxon>
        <taxon>NPAAA clade</taxon>
        <taxon>Hologalegina</taxon>
        <taxon>IRL clade</taxon>
        <taxon>Trifolieae</taxon>
        <taxon>Trifolium</taxon>
    </lineage>
</organism>
<name>A0A392P0G1_9FABA</name>
<evidence type="ECO:0000313" key="3">
    <source>
        <dbReference type="Proteomes" id="UP000265520"/>
    </source>
</evidence>
<keyword evidence="1" id="KW-0472">Membrane</keyword>
<proteinExistence type="predicted"/>
<accession>A0A392P0G1</accession>
<comment type="caution">
    <text evidence="2">The sequence shown here is derived from an EMBL/GenBank/DDBJ whole genome shotgun (WGS) entry which is preliminary data.</text>
</comment>
<sequence>DLDSESKKNSLPVVVGSVIGGLALVSIVLVLFLWICKIKKQNPVENSDLLKIPTTT</sequence>